<protein>
    <submittedName>
        <fullName evidence="1">Uncharacterized protein</fullName>
    </submittedName>
</protein>
<organism evidence="1 2">
    <name type="scientific">Treponema porcinum</name>
    <dbReference type="NCBI Taxonomy" id="261392"/>
    <lineage>
        <taxon>Bacteria</taxon>
        <taxon>Pseudomonadati</taxon>
        <taxon>Spirochaetota</taxon>
        <taxon>Spirochaetia</taxon>
        <taxon>Spirochaetales</taxon>
        <taxon>Treponemataceae</taxon>
        <taxon>Treponema</taxon>
    </lineage>
</organism>
<dbReference type="AlphaFoldDB" id="A0A1T4L2N8"/>
<dbReference type="Proteomes" id="UP000190423">
    <property type="component" value="Unassembled WGS sequence"/>
</dbReference>
<reference evidence="1 2" key="1">
    <citation type="submission" date="2017-02" db="EMBL/GenBank/DDBJ databases">
        <authorList>
            <person name="Peterson S.W."/>
        </authorList>
    </citation>
    <scope>NUCLEOTIDE SEQUENCE [LARGE SCALE GENOMIC DNA]</scope>
    <source>
        <strain evidence="1 2">ATCC BAA-908</strain>
    </source>
</reference>
<gene>
    <name evidence="1" type="ORF">SAMN02745149_01424</name>
</gene>
<name>A0A1T4L2N8_TREPO</name>
<evidence type="ECO:0000313" key="1">
    <source>
        <dbReference type="EMBL" id="SJZ48976.1"/>
    </source>
</evidence>
<sequence>MYFTVYSIMTENKTEFTQVDISQFYDITEEKTEQQDDGIILTPNERALYEELMVYVRQKEPERVEILESRIRDLNQLASAIARFPSLLERHDIPGGIRTPQLLIDSLIKHQNSGDTTLQLPSKATLGKGYIVSKIHTFSSLTSLSQRVGAPEKLTQALQLETITMMFTLMAEDVYLNLINDAMQPMEFRREWALALLLLWEHRNDQTIESVAPVLQSVWSARRKLAPAFGTMMGTSELLLMSIQMDEQWIQFIKQKMGEQGVSQAMEEFLFGISYEQIKHLREILKTKGIPAISRDEVSSFLGEHVKSDAGLGYRDFYALYTVRRDNARARARMKLEGPHQTLEDYFIQFVTEKNREKQSNDTFAKP</sequence>
<evidence type="ECO:0000313" key="2">
    <source>
        <dbReference type="Proteomes" id="UP000190423"/>
    </source>
</evidence>
<keyword evidence="2" id="KW-1185">Reference proteome</keyword>
<proteinExistence type="predicted"/>
<dbReference type="STRING" id="261392.SAMN02745149_01424"/>
<dbReference type="EMBL" id="FUWG01000010">
    <property type="protein sequence ID" value="SJZ48976.1"/>
    <property type="molecule type" value="Genomic_DNA"/>
</dbReference>
<accession>A0A1T4L2N8</accession>